<sequence>MSMAPPGLSAGRRIQGGQTDKHGGTGRLQSLISFSQQLQAAISTSFDDRGTNRLLAEIEDHISYATRALSSSRRETLPCQAQLEEHGTDLWNRCIHQRRSEPGDVPQTRRRLALHATTLAFLMLAVHHKAAQAKTQDTNRMLRVGIKAGRHCLDGGEFALADTMVKYAADYIARLRDLQKENSKDNKDIQEYHRLEAEYAGLRIVLSWKREQLEIAEFVYMNIGPLLKSLDVELSERLAEALFEVGSGLLSLSDLPLASKWLDRALEAIDLQPLDQLSREGIELRIAITQAVVQSHIKTNTPESLAKADALIQYLEDEIGERPVVLLMRLELILKSPDEAVDQEAYGSVLKRMGRAFVGSEKNCQLILHHVKRLANANHYLASAVLDEFLVSRLAGEVGKHPLAEKATITRIYITIRSPCLEEAAEDLAALFDQLRGQGFILGPDAAMAGQSLMWHVVDKTSAEKKLELAETWCRLCLHEIFRNTGPSNAAKIARKMMACSLTRNDTNRVKDIFQEMQDTTRNEPETRYLLYKTALQIDDQDLAQECLEYIGNGNNDQLLYACATDAGNHGKKLCALRALKKLVMKYDLQTSGLNIQTLLRCTVRLNVVLLKEGGRPDGHPGMIDDLCETYENAAAYIQQAPVDSKGNKVFTIEELDWFCKNAYNTVLQHMFAWTTGYSLRLLGACLIILSRYPDDLPQQDVQELSLKTAFCHFLGASLRLVAARVEDDVERQLQHYLEARKHINSYDNILQSGQISQMGEEATQDLNAKLVTLFVFDFEAAITLKSYDDLGQIVRRSRGYGDLAAYQAMGDALLGAKLPGNVLTATMRVVVNEIWKLEQFDMAKMAKYTRCMFQAALPLGEDAALGIVDHCVETFARQQGQGGLGYPNVELQWMAAVSFNHGLDLYGVGEVQMCRSWAERALNLAELVQDGGAMRQELHGKWSLLSWEKE</sequence>
<evidence type="ECO:0000313" key="3">
    <source>
        <dbReference type="EMBL" id="KAJ2907094.1"/>
    </source>
</evidence>
<evidence type="ECO:0000256" key="2">
    <source>
        <dbReference type="SAM" id="MobiDB-lite"/>
    </source>
</evidence>
<evidence type="ECO:0008006" key="5">
    <source>
        <dbReference type="Google" id="ProtNLM"/>
    </source>
</evidence>
<dbReference type="GO" id="GO:0090173">
    <property type="term" value="P:regulation of synaptonemal complex assembly"/>
    <property type="evidence" value="ECO:0007669"/>
    <property type="project" value="InterPro"/>
</dbReference>
<organism evidence="3 4">
    <name type="scientific">Zalerion maritima</name>
    <dbReference type="NCBI Taxonomy" id="339359"/>
    <lineage>
        <taxon>Eukaryota</taxon>
        <taxon>Fungi</taxon>
        <taxon>Dikarya</taxon>
        <taxon>Ascomycota</taxon>
        <taxon>Pezizomycotina</taxon>
        <taxon>Sordariomycetes</taxon>
        <taxon>Lulworthiomycetidae</taxon>
        <taxon>Lulworthiales</taxon>
        <taxon>Lulworthiaceae</taxon>
        <taxon>Zalerion</taxon>
    </lineage>
</organism>
<dbReference type="Pfam" id="PF08631">
    <property type="entry name" value="SPO22"/>
    <property type="match status" value="1"/>
</dbReference>
<name>A0AAD5WVF8_9PEZI</name>
<accession>A0AAD5WVF8</accession>
<dbReference type="PANTHER" id="PTHR40375:SF2">
    <property type="entry name" value="SPORULATION-SPECIFIC PROTEIN 22"/>
    <property type="match status" value="1"/>
</dbReference>
<protein>
    <recommendedName>
        <fullName evidence="5">Protein ZIP4 homolog</fullName>
    </recommendedName>
</protein>
<comment type="caution">
    <text evidence="3">The sequence shown here is derived from an EMBL/GenBank/DDBJ whole genome shotgun (WGS) entry which is preliminary data.</text>
</comment>
<keyword evidence="4" id="KW-1185">Reference proteome</keyword>
<gene>
    <name evidence="3" type="ORF">MKZ38_007609</name>
</gene>
<dbReference type="EMBL" id="JAKWBI020000004">
    <property type="protein sequence ID" value="KAJ2907094.1"/>
    <property type="molecule type" value="Genomic_DNA"/>
</dbReference>
<evidence type="ECO:0000256" key="1">
    <source>
        <dbReference type="ARBA" id="ARBA00023254"/>
    </source>
</evidence>
<dbReference type="PANTHER" id="PTHR40375">
    <property type="entry name" value="SPORULATION-SPECIFIC PROTEIN 22"/>
    <property type="match status" value="1"/>
</dbReference>
<proteinExistence type="predicted"/>
<reference evidence="3" key="1">
    <citation type="submission" date="2022-07" db="EMBL/GenBank/DDBJ databases">
        <title>Draft genome sequence of Zalerion maritima ATCC 34329, a (micro)plastics degrading marine fungus.</title>
        <authorList>
            <person name="Paco A."/>
            <person name="Goncalves M.F.M."/>
            <person name="Rocha-Santos T.A.P."/>
            <person name="Alves A."/>
        </authorList>
    </citation>
    <scope>NUCLEOTIDE SEQUENCE</scope>
    <source>
        <strain evidence="3">ATCC 34329</strain>
    </source>
</reference>
<dbReference type="AlphaFoldDB" id="A0AAD5WVF8"/>
<dbReference type="Proteomes" id="UP001201980">
    <property type="component" value="Unassembled WGS sequence"/>
</dbReference>
<keyword evidence="1" id="KW-0469">Meiosis</keyword>
<dbReference type="InterPro" id="IPR013940">
    <property type="entry name" value="Spo22/ZIP4/TEX11"/>
</dbReference>
<feature type="region of interest" description="Disordered" evidence="2">
    <location>
        <begin position="1"/>
        <end position="26"/>
    </location>
</feature>
<evidence type="ECO:0000313" key="4">
    <source>
        <dbReference type="Proteomes" id="UP001201980"/>
    </source>
</evidence>
<dbReference type="InterPro" id="IPR039057">
    <property type="entry name" value="Spo22/ZIP4"/>
</dbReference>
<dbReference type="GO" id="GO:0051321">
    <property type="term" value="P:meiotic cell cycle"/>
    <property type="evidence" value="ECO:0007669"/>
    <property type="project" value="UniProtKB-KW"/>
</dbReference>